<keyword evidence="2" id="KW-1185">Reference proteome</keyword>
<reference evidence="1 2" key="1">
    <citation type="journal article" date="2023" name="Mol. Ecol. Resour.">
        <title>Chromosome-level genome assembly of a triploid poplar Populus alba 'Berolinensis'.</title>
        <authorList>
            <person name="Chen S."/>
            <person name="Yu Y."/>
            <person name="Wang X."/>
            <person name="Wang S."/>
            <person name="Zhang T."/>
            <person name="Zhou Y."/>
            <person name="He R."/>
            <person name="Meng N."/>
            <person name="Wang Y."/>
            <person name="Liu W."/>
            <person name="Liu Z."/>
            <person name="Liu J."/>
            <person name="Guo Q."/>
            <person name="Huang H."/>
            <person name="Sederoff R.R."/>
            <person name="Wang G."/>
            <person name="Qu G."/>
            <person name="Chen S."/>
        </authorList>
    </citation>
    <scope>NUCLEOTIDE SEQUENCE [LARGE SCALE GENOMIC DNA]</scope>
    <source>
        <strain evidence="1">SC-2020</strain>
    </source>
</reference>
<comment type="caution">
    <text evidence="1">The sequence shown here is derived from an EMBL/GenBank/DDBJ whole genome shotgun (WGS) entry which is preliminary data.</text>
</comment>
<dbReference type="AlphaFoldDB" id="A0AAD6WGJ1"/>
<name>A0AAD6WGJ1_9ROSI</name>
<gene>
    <name evidence="1" type="ORF">NC653_000334</name>
</gene>
<dbReference type="Proteomes" id="UP001164929">
    <property type="component" value="Chromosome 1"/>
</dbReference>
<proteinExistence type="predicted"/>
<dbReference type="PANTHER" id="PTHR31151:SF0">
    <property type="entry name" value="PROLINE-TRNA LIGASE (DUF1680)"/>
    <property type="match status" value="1"/>
</dbReference>
<dbReference type="EMBL" id="JAQIZT010000001">
    <property type="protein sequence ID" value="KAJ7009609.1"/>
    <property type="molecule type" value="Genomic_DNA"/>
</dbReference>
<organism evidence="1 2">
    <name type="scientific">Populus alba x Populus x berolinensis</name>
    <dbReference type="NCBI Taxonomy" id="444605"/>
    <lineage>
        <taxon>Eukaryota</taxon>
        <taxon>Viridiplantae</taxon>
        <taxon>Streptophyta</taxon>
        <taxon>Embryophyta</taxon>
        <taxon>Tracheophyta</taxon>
        <taxon>Spermatophyta</taxon>
        <taxon>Magnoliopsida</taxon>
        <taxon>eudicotyledons</taxon>
        <taxon>Gunneridae</taxon>
        <taxon>Pentapetalae</taxon>
        <taxon>rosids</taxon>
        <taxon>fabids</taxon>
        <taxon>Malpighiales</taxon>
        <taxon>Salicaceae</taxon>
        <taxon>Saliceae</taxon>
        <taxon>Populus</taxon>
    </lineage>
</organism>
<evidence type="ECO:0000313" key="1">
    <source>
        <dbReference type="EMBL" id="KAJ7009609.1"/>
    </source>
</evidence>
<evidence type="ECO:0000313" key="2">
    <source>
        <dbReference type="Proteomes" id="UP001164929"/>
    </source>
</evidence>
<accession>A0AAD6WGJ1</accession>
<sequence>MDVIGKSVMLEPFDHPGMLVVYQETDSNLNLQVAKHDRSVFCLVAGLDSRTLYPWRLKDIKKASFEMRAGMSKYHPMSFVAKGAKKFLLGPLLDYRKETCTVYFNNEAKLVRVCNCTVRLCTNYVAEKKKQDIEETNIGLNIKHGLYRTMACKPA</sequence>
<dbReference type="PANTHER" id="PTHR31151">
    <property type="entry name" value="PROLINE-TRNA LIGASE (DUF1680)"/>
    <property type="match status" value="1"/>
</dbReference>
<protein>
    <submittedName>
        <fullName evidence="1">Uncharacterized protein</fullName>
    </submittedName>
</protein>